<name>A0AAU8GI12_9CAUD</name>
<proteinExistence type="predicted"/>
<gene>
    <name evidence="1" type="ORF">MCIKDHBT_CDS0217</name>
</gene>
<organism evidence="1">
    <name type="scientific">Salmonella phage vB_STmST313_KE27</name>
    <dbReference type="NCBI Taxonomy" id="3161178"/>
    <lineage>
        <taxon>Viruses</taxon>
        <taxon>Duplodnaviria</taxon>
        <taxon>Heunggongvirae</taxon>
        <taxon>Uroviricota</taxon>
        <taxon>Caudoviricetes</taxon>
        <taxon>Pantevenvirales</taxon>
        <taxon>Ackermannviridae</taxon>
        <taxon>Cvivirinae</taxon>
        <taxon>Kuttervirus</taxon>
    </lineage>
</organism>
<protein>
    <submittedName>
        <fullName evidence="1">Uncharacterized protein</fullName>
    </submittedName>
</protein>
<evidence type="ECO:0000313" key="1">
    <source>
        <dbReference type="EMBL" id="XCH41158.1"/>
    </source>
</evidence>
<sequence length="32" mass="3610">MAPAKLGRASHPIVHLICRSPTPRAYQRRLVN</sequence>
<dbReference type="EMBL" id="PP856726">
    <property type="protein sequence ID" value="XCH41158.1"/>
    <property type="molecule type" value="Genomic_DNA"/>
</dbReference>
<reference evidence="1" key="1">
    <citation type="submission" date="2024-05" db="EMBL/GenBank/DDBJ databases">
        <authorList>
            <person name="Mugo M.M."/>
            <person name="Musyoki A.M."/>
            <person name="Makumi A.M."/>
            <person name="Mutai I."/>
            <person name="Drechsel O."/>
            <person name="Kering K.K."/>
            <person name="Muturi P."/>
            <person name="Mbae C.K."/>
            <person name="Kariuki S.M."/>
        </authorList>
    </citation>
    <scope>NUCLEOTIDE SEQUENCE</scope>
</reference>
<accession>A0AAU8GI12</accession>